<dbReference type="KEGG" id="erz:ER308_06365"/>
<dbReference type="RefSeq" id="WP_131154196.1">
    <property type="nucleotide sequence ID" value="NZ_CP036402.1"/>
</dbReference>
<feature type="region of interest" description="Disordered" evidence="1">
    <location>
        <begin position="202"/>
        <end position="232"/>
    </location>
</feature>
<dbReference type="PANTHER" id="PTHR47505:SF1">
    <property type="entry name" value="DNA UTILIZATION PROTEIN YHGH"/>
    <property type="match status" value="1"/>
</dbReference>
<dbReference type="InterPro" id="IPR051910">
    <property type="entry name" value="ComF/GntX_DNA_util-trans"/>
</dbReference>
<dbReference type="Proteomes" id="UP000291469">
    <property type="component" value="Chromosome"/>
</dbReference>
<gene>
    <name evidence="2" type="ORF">ER308_06365</name>
</gene>
<reference evidence="2 3" key="1">
    <citation type="submission" date="2019-01" db="EMBL/GenBank/DDBJ databases">
        <title>Egibacter rhizosphaerae EGI 80759T.</title>
        <authorList>
            <person name="Chen D.-D."/>
            <person name="Tian Y."/>
            <person name="Jiao J.-Y."/>
            <person name="Zhang X.-T."/>
            <person name="Zhang Y.-G."/>
            <person name="Zhang Y."/>
            <person name="Xiao M."/>
            <person name="Shu W.-S."/>
            <person name="Li W.-J."/>
        </authorList>
    </citation>
    <scope>NUCLEOTIDE SEQUENCE [LARGE SCALE GENOMIC DNA]</scope>
    <source>
        <strain evidence="2 3">EGI 80759</strain>
    </source>
</reference>
<evidence type="ECO:0000313" key="2">
    <source>
        <dbReference type="EMBL" id="QBI19199.1"/>
    </source>
</evidence>
<keyword evidence="3" id="KW-1185">Reference proteome</keyword>
<evidence type="ECO:0000256" key="1">
    <source>
        <dbReference type="SAM" id="MobiDB-lite"/>
    </source>
</evidence>
<dbReference type="AlphaFoldDB" id="A0A411YD93"/>
<dbReference type="SUPFAM" id="SSF53271">
    <property type="entry name" value="PRTase-like"/>
    <property type="match status" value="1"/>
</dbReference>
<sequence>MVRAVVDLLLPLSCAACGAPTRDGLCADCGAELPELALDDGAAVDLAPGVRAVGAYAYAGPVAASIKHVKTPGRHGAAPALGRLLRYELALPPSRRAPWAVTWVPSTRRRRAARGAEIPRLLAGPGARRLLRRIRDAPDQTTQDRAGRLSGPVGAFRAIGPVPPRVLLVDDVRTTGATATAAAGALRAAGARRVLVATLAVAESPGARDAPGAADRTEPAPTDRPRNRLGTG</sequence>
<evidence type="ECO:0000313" key="3">
    <source>
        <dbReference type="Proteomes" id="UP000291469"/>
    </source>
</evidence>
<protein>
    <submittedName>
        <fullName evidence="2">ComF family protein</fullName>
    </submittedName>
</protein>
<dbReference type="EMBL" id="CP036402">
    <property type="protein sequence ID" value="QBI19199.1"/>
    <property type="molecule type" value="Genomic_DNA"/>
</dbReference>
<accession>A0A411YD93</accession>
<proteinExistence type="predicted"/>
<organism evidence="2 3">
    <name type="scientific">Egibacter rhizosphaerae</name>
    <dbReference type="NCBI Taxonomy" id="1670831"/>
    <lineage>
        <taxon>Bacteria</taxon>
        <taxon>Bacillati</taxon>
        <taxon>Actinomycetota</taxon>
        <taxon>Nitriliruptoria</taxon>
        <taxon>Egibacterales</taxon>
        <taxon>Egibacteraceae</taxon>
        <taxon>Egibacter</taxon>
    </lineage>
</organism>
<feature type="compositionally biased region" description="Basic and acidic residues" evidence="1">
    <location>
        <begin position="215"/>
        <end position="226"/>
    </location>
</feature>
<dbReference type="PANTHER" id="PTHR47505">
    <property type="entry name" value="DNA UTILIZATION PROTEIN YHGH"/>
    <property type="match status" value="1"/>
</dbReference>
<name>A0A411YD93_9ACTN</name>
<dbReference type="Gene3D" id="3.40.50.2020">
    <property type="match status" value="1"/>
</dbReference>
<dbReference type="InterPro" id="IPR029057">
    <property type="entry name" value="PRTase-like"/>
</dbReference>